<dbReference type="EMBL" id="JACEIK010004518">
    <property type="protein sequence ID" value="MCD9645725.1"/>
    <property type="molecule type" value="Genomic_DNA"/>
</dbReference>
<accession>A0ABS8VEL7</accession>
<protein>
    <submittedName>
        <fullName evidence="1">Uncharacterized protein</fullName>
    </submittedName>
</protein>
<evidence type="ECO:0000313" key="1">
    <source>
        <dbReference type="EMBL" id="MCD9645725.1"/>
    </source>
</evidence>
<gene>
    <name evidence="1" type="ORF">HAX54_034862</name>
</gene>
<dbReference type="Proteomes" id="UP000823775">
    <property type="component" value="Unassembled WGS sequence"/>
</dbReference>
<reference evidence="1 2" key="1">
    <citation type="journal article" date="2021" name="BMC Genomics">
        <title>Datura genome reveals duplications of psychoactive alkaloid biosynthetic genes and high mutation rate following tissue culture.</title>
        <authorList>
            <person name="Rajewski A."/>
            <person name="Carter-House D."/>
            <person name="Stajich J."/>
            <person name="Litt A."/>
        </authorList>
    </citation>
    <scope>NUCLEOTIDE SEQUENCE [LARGE SCALE GENOMIC DNA]</scope>
    <source>
        <strain evidence="1">AR-01</strain>
    </source>
</reference>
<name>A0ABS8VEL7_DATST</name>
<evidence type="ECO:0000313" key="2">
    <source>
        <dbReference type="Proteomes" id="UP000823775"/>
    </source>
</evidence>
<sequence>MSKNDFYAILMKAPFYFKGKKKTGSLCQLLGKAIHLFAEVNIMEMLDSHYPTYQVLGSADQKNVVKLPYVNISKTFAFAVAAFVLCLGDRTNYSLVSSSKFELINIFPTPVKNPRKKKKKILLCVYEEVHMLSLPLVVANYLSPLFTTKDQKKMDSVSSECLLNEAAQASIKVTRLKTLEEVQASATNVDTKVMKARSLLEHIGSMLPAINQENLAHSSNEDLLEDVLGVGEGDGEETERIYVETPPDSSFFSFYFSSPPGYGTIS</sequence>
<comment type="caution">
    <text evidence="1">The sequence shown here is derived from an EMBL/GenBank/DDBJ whole genome shotgun (WGS) entry which is preliminary data.</text>
</comment>
<proteinExistence type="predicted"/>
<organism evidence="1 2">
    <name type="scientific">Datura stramonium</name>
    <name type="common">Jimsonweed</name>
    <name type="synonym">Common thornapple</name>
    <dbReference type="NCBI Taxonomy" id="4076"/>
    <lineage>
        <taxon>Eukaryota</taxon>
        <taxon>Viridiplantae</taxon>
        <taxon>Streptophyta</taxon>
        <taxon>Embryophyta</taxon>
        <taxon>Tracheophyta</taxon>
        <taxon>Spermatophyta</taxon>
        <taxon>Magnoliopsida</taxon>
        <taxon>eudicotyledons</taxon>
        <taxon>Gunneridae</taxon>
        <taxon>Pentapetalae</taxon>
        <taxon>asterids</taxon>
        <taxon>lamiids</taxon>
        <taxon>Solanales</taxon>
        <taxon>Solanaceae</taxon>
        <taxon>Solanoideae</taxon>
        <taxon>Datureae</taxon>
        <taxon>Datura</taxon>
    </lineage>
</organism>
<keyword evidence="2" id="KW-1185">Reference proteome</keyword>